<dbReference type="OrthoDB" id="9761532at2"/>
<dbReference type="AlphaFoldDB" id="B2A0L6"/>
<proteinExistence type="predicted"/>
<dbReference type="RefSeq" id="WP_012447454.1">
    <property type="nucleotide sequence ID" value="NC_010718.1"/>
</dbReference>
<dbReference type="Pfam" id="PF07687">
    <property type="entry name" value="M20_dimer"/>
    <property type="match status" value="1"/>
</dbReference>
<keyword evidence="2" id="KW-0479">Metal-binding</keyword>
<evidence type="ECO:0000313" key="5">
    <source>
        <dbReference type="EMBL" id="ACB84577.1"/>
    </source>
</evidence>
<dbReference type="PANTHER" id="PTHR43270:SF8">
    <property type="entry name" value="DI- AND TRIPEPTIDASE DUG2-RELATED"/>
    <property type="match status" value="1"/>
</dbReference>
<evidence type="ECO:0000256" key="3">
    <source>
        <dbReference type="ARBA" id="ARBA00022801"/>
    </source>
</evidence>
<gene>
    <name evidence="5" type="ordered locus">Nther_0993</name>
</gene>
<organism evidence="5 6">
    <name type="scientific">Natranaerobius thermophilus (strain ATCC BAA-1301 / DSM 18059 / JW/NM-WN-LF)</name>
    <dbReference type="NCBI Taxonomy" id="457570"/>
    <lineage>
        <taxon>Bacteria</taxon>
        <taxon>Bacillati</taxon>
        <taxon>Bacillota</taxon>
        <taxon>Clostridia</taxon>
        <taxon>Natranaerobiales</taxon>
        <taxon>Natranaerobiaceae</taxon>
        <taxon>Natranaerobius</taxon>
    </lineage>
</organism>
<dbReference type="InterPro" id="IPR011650">
    <property type="entry name" value="Peptidase_M20_dimer"/>
</dbReference>
<dbReference type="InterPro" id="IPR002933">
    <property type="entry name" value="Peptidase_M20"/>
</dbReference>
<keyword evidence="6" id="KW-1185">Reference proteome</keyword>
<dbReference type="Gene3D" id="3.40.630.10">
    <property type="entry name" value="Zn peptidases"/>
    <property type="match status" value="1"/>
</dbReference>
<protein>
    <submittedName>
        <fullName evidence="5">Peptidase M20</fullName>
    </submittedName>
</protein>
<name>B2A0L6_NATTJ</name>
<dbReference type="KEGG" id="nth:Nther_0993"/>
<dbReference type="Pfam" id="PF01546">
    <property type="entry name" value="Peptidase_M20"/>
    <property type="match status" value="1"/>
</dbReference>
<evidence type="ECO:0000256" key="1">
    <source>
        <dbReference type="ARBA" id="ARBA00022670"/>
    </source>
</evidence>
<dbReference type="GO" id="GO:0046872">
    <property type="term" value="F:metal ion binding"/>
    <property type="evidence" value="ECO:0007669"/>
    <property type="project" value="UniProtKB-KW"/>
</dbReference>
<dbReference type="Gene3D" id="3.30.70.360">
    <property type="match status" value="1"/>
</dbReference>
<reference evidence="5 6" key="2">
    <citation type="journal article" date="2011" name="J. Bacteriol.">
        <title>Complete genome sequence of the anaerobic, halophilic alkalithermophile Natranaerobius thermophilus JW/NM-WN-LF.</title>
        <authorList>
            <person name="Zhao B."/>
            <person name="Mesbah N.M."/>
            <person name="Dalin E."/>
            <person name="Goodwin L."/>
            <person name="Nolan M."/>
            <person name="Pitluck S."/>
            <person name="Chertkov O."/>
            <person name="Brettin T.S."/>
            <person name="Han J."/>
            <person name="Larimer F.W."/>
            <person name="Land M.L."/>
            <person name="Hauser L."/>
            <person name="Kyrpides N."/>
            <person name="Wiegel J."/>
        </authorList>
    </citation>
    <scope>NUCLEOTIDE SEQUENCE [LARGE SCALE GENOMIC DNA]</scope>
    <source>
        <strain evidence="6">ATCC BAA-1301 / DSM 18059 / JW/NM-WN-LF</strain>
    </source>
</reference>
<accession>B2A0L6</accession>
<dbReference type="NCBIfam" id="NF006579">
    <property type="entry name" value="PRK09104.1"/>
    <property type="match status" value="1"/>
</dbReference>
<dbReference type="GO" id="GO:0008233">
    <property type="term" value="F:peptidase activity"/>
    <property type="evidence" value="ECO:0007669"/>
    <property type="project" value="UniProtKB-KW"/>
</dbReference>
<dbReference type="NCBIfam" id="NF005034">
    <property type="entry name" value="PRK06446.1"/>
    <property type="match status" value="1"/>
</dbReference>
<keyword evidence="1" id="KW-0645">Protease</keyword>
<dbReference type="SUPFAM" id="SSF53187">
    <property type="entry name" value="Zn-dependent exopeptidases"/>
    <property type="match status" value="1"/>
</dbReference>
<evidence type="ECO:0000256" key="2">
    <source>
        <dbReference type="ARBA" id="ARBA00022723"/>
    </source>
</evidence>
<dbReference type="Proteomes" id="UP000001683">
    <property type="component" value="Chromosome"/>
</dbReference>
<dbReference type="HOGENOM" id="CLU_029469_2_1_9"/>
<dbReference type="InterPro" id="IPR051458">
    <property type="entry name" value="Cyt/Met_Dipeptidase"/>
</dbReference>
<dbReference type="GO" id="GO:0006508">
    <property type="term" value="P:proteolysis"/>
    <property type="evidence" value="ECO:0007669"/>
    <property type="project" value="UniProtKB-KW"/>
</dbReference>
<evidence type="ECO:0000313" key="6">
    <source>
        <dbReference type="Proteomes" id="UP000001683"/>
    </source>
</evidence>
<dbReference type="InParanoid" id="B2A0L6"/>
<sequence>MISQVFSHIEDNKEKYLDELKKLVKQPSISTKNQGITECAKMIQKLMKETGITTKLIPTSGHPIIYGELITSESAPTIIFYGHYDVQPPEPYELWHTEPFEPEVKNQRLYGRGVGDNKGQLLTHILAVRSYLETKGQLPVNVKFVFEGEEEIGSPHIAQFVKENKNLLKGDLVYISDGPLAPGDAPVVSLGNRGILSVQLSIKTANRDNHSGNRGGVIPNAAWELVTVLNSLKNEKNKVLIPEFYKDVIKPGSAELDLIQRLPFDSQKTAEAFYVDESDLEKENFYKKLTLEPVLNINGIVSGYTGEGTKTIIPCQASAKLDMRLVPDQDPEHIFHRLSEWVKKINPRTQVEMQGRYMYPSRTSPKLSAIQHITKSVEQVHNTKPLVYPSTGGSLPTYVWTKILNLPAVTVPYANSDEANHAPNENLKLDLFYKGIKTSCQVLDNLSLLKNH</sequence>
<dbReference type="PANTHER" id="PTHR43270">
    <property type="entry name" value="BETA-ALA-HIS DIPEPTIDASE"/>
    <property type="match status" value="1"/>
</dbReference>
<reference evidence="5 6" key="1">
    <citation type="submission" date="2008-04" db="EMBL/GenBank/DDBJ databases">
        <title>Complete sequence of chromosome of Natranaerobius thermophilus JW/NM-WN-LF.</title>
        <authorList>
            <consortium name="US DOE Joint Genome Institute"/>
            <person name="Copeland A."/>
            <person name="Lucas S."/>
            <person name="Lapidus A."/>
            <person name="Glavina del Rio T."/>
            <person name="Dalin E."/>
            <person name="Tice H."/>
            <person name="Bruce D."/>
            <person name="Goodwin L."/>
            <person name="Pitluck S."/>
            <person name="Chertkov O."/>
            <person name="Brettin T."/>
            <person name="Detter J.C."/>
            <person name="Han C."/>
            <person name="Kuske C.R."/>
            <person name="Schmutz J."/>
            <person name="Larimer F."/>
            <person name="Land M."/>
            <person name="Hauser L."/>
            <person name="Kyrpides N."/>
            <person name="Lykidis A."/>
            <person name="Mesbah N.M."/>
            <person name="Wiegel J."/>
        </authorList>
    </citation>
    <scope>NUCLEOTIDE SEQUENCE [LARGE SCALE GENOMIC DNA]</scope>
    <source>
        <strain evidence="6">ATCC BAA-1301 / DSM 18059 / JW/NM-WN-LF</strain>
    </source>
</reference>
<evidence type="ECO:0000259" key="4">
    <source>
        <dbReference type="Pfam" id="PF07687"/>
    </source>
</evidence>
<dbReference type="EMBL" id="CP001034">
    <property type="protein sequence ID" value="ACB84577.1"/>
    <property type="molecule type" value="Genomic_DNA"/>
</dbReference>
<keyword evidence="3" id="KW-0378">Hydrolase</keyword>
<dbReference type="eggNOG" id="COG0624">
    <property type="taxonomic scope" value="Bacteria"/>
</dbReference>
<feature type="domain" description="Peptidase M20 dimerisation" evidence="4">
    <location>
        <begin position="191"/>
        <end position="348"/>
    </location>
</feature>
<dbReference type="STRING" id="457570.Nther_0993"/>